<dbReference type="OMA" id="SHHYWAN"/>
<gene>
    <name evidence="2" type="ORF">DDB_G0274157</name>
</gene>
<feature type="compositionally biased region" description="Polar residues" evidence="1">
    <location>
        <begin position="61"/>
        <end position="72"/>
    </location>
</feature>
<dbReference type="HOGENOM" id="CLU_1963700_0_0_1"/>
<dbReference type="VEuPathDB" id="AmoebaDB:DDB_G0274157"/>
<dbReference type="EMBL" id="AAFI02000012">
    <property type="protein sequence ID" value="EAL69971.1"/>
    <property type="molecule type" value="Genomic_DNA"/>
</dbReference>
<sequence length="128" mass="14895">MNSNNKNLVWSEEELDKLKLAIKLYSFLDRERAVHLHRHVIPYKSIDEIQRKSNELIKLTNPNKNISNTSPTLKSTPNNINNNINLKTSPTLKSTVPNFNNNNFNNNNNNNDNLQRCESPSHHYWANN</sequence>
<evidence type="ECO:0000256" key="1">
    <source>
        <dbReference type="SAM" id="MobiDB-lite"/>
    </source>
</evidence>
<protein>
    <submittedName>
        <fullName evidence="2">Uncharacterized protein</fullName>
    </submittedName>
</protein>
<evidence type="ECO:0000313" key="3">
    <source>
        <dbReference type="Proteomes" id="UP000002195"/>
    </source>
</evidence>
<dbReference type="dictyBase" id="DDB_G0274157"/>
<dbReference type="Proteomes" id="UP000002195">
    <property type="component" value="Unassembled WGS sequence"/>
</dbReference>
<keyword evidence="3" id="KW-1185">Reference proteome</keyword>
<accession>Q86KD6</accession>
<evidence type="ECO:0000313" key="2">
    <source>
        <dbReference type="EMBL" id="EAL69971.1"/>
    </source>
</evidence>
<dbReference type="InParanoid" id="Q86KD6"/>
<feature type="region of interest" description="Disordered" evidence="1">
    <location>
        <begin position="61"/>
        <end position="128"/>
    </location>
</feature>
<dbReference type="KEGG" id="ddi:DDB_G0274157"/>
<dbReference type="GeneID" id="8619733"/>
<reference evidence="2 3" key="1">
    <citation type="journal article" date="2005" name="Nature">
        <title>The genome of the social amoeba Dictyostelium discoideum.</title>
        <authorList>
            <consortium name="The Dictyostelium discoideum Sequencing Consortium"/>
            <person name="Eichinger L."/>
            <person name="Pachebat J.A."/>
            <person name="Glockner G."/>
            <person name="Rajandream M.A."/>
            <person name="Sucgang R."/>
            <person name="Berriman M."/>
            <person name="Song J."/>
            <person name="Olsen R."/>
            <person name="Szafranski K."/>
            <person name="Xu Q."/>
            <person name="Tunggal B."/>
            <person name="Kummerfeld S."/>
            <person name="Madera M."/>
            <person name="Konfortov B.A."/>
            <person name="Rivero F."/>
            <person name="Bankier A.T."/>
            <person name="Lehmann R."/>
            <person name="Hamlin N."/>
            <person name="Davies R."/>
            <person name="Gaudet P."/>
            <person name="Fey P."/>
            <person name="Pilcher K."/>
            <person name="Chen G."/>
            <person name="Saunders D."/>
            <person name="Sodergren E."/>
            <person name="Davis P."/>
            <person name="Kerhornou A."/>
            <person name="Nie X."/>
            <person name="Hall N."/>
            <person name="Anjard C."/>
            <person name="Hemphill L."/>
            <person name="Bason N."/>
            <person name="Farbrother P."/>
            <person name="Desany B."/>
            <person name="Just E."/>
            <person name="Morio T."/>
            <person name="Rost R."/>
            <person name="Churcher C."/>
            <person name="Cooper J."/>
            <person name="Haydock S."/>
            <person name="van Driessche N."/>
            <person name="Cronin A."/>
            <person name="Goodhead I."/>
            <person name="Muzny D."/>
            <person name="Mourier T."/>
            <person name="Pain A."/>
            <person name="Lu M."/>
            <person name="Harper D."/>
            <person name="Lindsay R."/>
            <person name="Hauser H."/>
            <person name="James K."/>
            <person name="Quiles M."/>
            <person name="Madan Babu M."/>
            <person name="Saito T."/>
            <person name="Buchrieser C."/>
            <person name="Wardroper A."/>
            <person name="Felder M."/>
            <person name="Thangavelu M."/>
            <person name="Johnson D."/>
            <person name="Knights A."/>
            <person name="Loulseged H."/>
            <person name="Mungall K."/>
            <person name="Oliver K."/>
            <person name="Price C."/>
            <person name="Quail M.A."/>
            <person name="Urushihara H."/>
            <person name="Hernandez J."/>
            <person name="Rabbinowitsch E."/>
            <person name="Steffen D."/>
            <person name="Sanders M."/>
            <person name="Ma J."/>
            <person name="Kohara Y."/>
            <person name="Sharp S."/>
            <person name="Simmonds M."/>
            <person name="Spiegler S."/>
            <person name="Tivey A."/>
            <person name="Sugano S."/>
            <person name="White B."/>
            <person name="Walker D."/>
            <person name="Woodward J."/>
            <person name="Winckler T."/>
            <person name="Tanaka Y."/>
            <person name="Shaulsky G."/>
            <person name="Schleicher M."/>
            <person name="Weinstock G."/>
            <person name="Rosenthal A."/>
            <person name="Cox E.C."/>
            <person name="Chisholm R.L."/>
            <person name="Gibbs R."/>
            <person name="Loomis W.F."/>
            <person name="Platzer M."/>
            <person name="Kay R.R."/>
            <person name="Williams J."/>
            <person name="Dear P.H."/>
            <person name="Noegel A.A."/>
            <person name="Barrell B."/>
            <person name="Kuspa A."/>
        </authorList>
    </citation>
    <scope>NUCLEOTIDE SEQUENCE [LARGE SCALE GENOMIC DNA]</scope>
    <source>
        <strain evidence="2 3">AX4</strain>
    </source>
</reference>
<organism evidence="2 3">
    <name type="scientific">Dictyostelium discoideum</name>
    <name type="common">Social amoeba</name>
    <dbReference type="NCBI Taxonomy" id="44689"/>
    <lineage>
        <taxon>Eukaryota</taxon>
        <taxon>Amoebozoa</taxon>
        <taxon>Evosea</taxon>
        <taxon>Eumycetozoa</taxon>
        <taxon>Dictyostelia</taxon>
        <taxon>Dictyosteliales</taxon>
        <taxon>Dictyosteliaceae</taxon>
        <taxon>Dictyostelium</taxon>
    </lineage>
</organism>
<proteinExistence type="predicted"/>
<feature type="compositionally biased region" description="Low complexity" evidence="1">
    <location>
        <begin position="73"/>
        <end position="90"/>
    </location>
</feature>
<dbReference type="AlphaFoldDB" id="Q86KD6"/>
<dbReference type="FunCoup" id="Q86KD6">
    <property type="interactions" value="877"/>
</dbReference>
<accession>Q554L8</accession>
<dbReference type="RefSeq" id="XP_644305.1">
    <property type="nucleotide sequence ID" value="XM_639213.1"/>
</dbReference>
<dbReference type="PaxDb" id="44689-DDB0167532"/>
<feature type="compositionally biased region" description="Low complexity" evidence="1">
    <location>
        <begin position="98"/>
        <end position="113"/>
    </location>
</feature>
<comment type="caution">
    <text evidence="2">The sequence shown here is derived from an EMBL/GenBank/DDBJ whole genome shotgun (WGS) entry which is preliminary data.</text>
</comment>
<dbReference type="eggNOG" id="ENOG502RIM2">
    <property type="taxonomic scope" value="Eukaryota"/>
</dbReference>
<dbReference type="SMR" id="Q86KD6"/>
<name>Q86KD6_DICDI</name>